<reference evidence="3" key="1">
    <citation type="submission" date="2020-04" db="EMBL/GenBank/DDBJ databases">
        <authorList>
            <person name="Chiriac C."/>
            <person name="Salcher M."/>
            <person name="Ghai R."/>
            <person name="Kavagutti S V."/>
        </authorList>
    </citation>
    <scope>NUCLEOTIDE SEQUENCE</scope>
</reference>
<feature type="coiled-coil region" evidence="1">
    <location>
        <begin position="351"/>
        <end position="405"/>
    </location>
</feature>
<evidence type="ECO:0000313" key="3">
    <source>
        <dbReference type="EMBL" id="CAB4163686.1"/>
    </source>
</evidence>
<sequence length="1686" mass="181239">MTNFSDLELESALRNADAAGDKSAASLLAKEWTRRKSNPINTSVAASMRVPEPQGFMEESGINAFGRAVRENVGGAAGAAAGSAAGLKGGIALGNLLPLPPGIGAAVGGGIGAIGGGALGAMFGGQAQQAVYPTSEDTLRILEADAVKSPVMSTAGNMLPYLAQLKISPGALRTAATRITPQMTAAETSAIVGNRVGTAVGAGLGGISEVAVPMISGQEVDPGKVLLGTVLGGLFNEPNRLGRAMGFPSSPTLQQVRAGQMAAAIPTPDVTISVNTETGMVPLSPEINVDQVIGPRAVGFPEAGVVPVDDISMSFRPPIAIDTPVPLALPAAREASAPPALPESSPNSMRARMGQEQAVEMQQQIERLQARRDGMVARKADPKAIKQIEKQLKAREQAMMRLEFDSTIIAPPVGQTTRSIVERNAMATPPQSRQIVPEIQPTPVPVPEPVRQVPPAEASANVIAASMAADDRLRQSPMGASALREQMAAAPQERPVDPRMAARASGADVIGRGDRPAFMSADAITQANRARDAEAQSPVGAAGLRAQLSAQSEKVNTIPEDLARARANMAKGGKEAERVKASTEPVAAFRQANGELKMYDGHHRLVNALDSGAETLPVNIDGEGIKNIPVSAFVETPPKAALTPVATGTMEAASAIPNEEITPTIRPTERQAISNADPADRVPGDSPSGKSIPDRMGDNLVDTPEVASLRNQLEKLDGDIFSAKEDGDEYGAKGLEIARRRVQDSLNEALNPQTPKSVADKIRAKKVKPGSKGQISLPLFGLDDATMRRAWNGALEVAARAYEAGASLAKAAQAGIAYIRQNFPKATFKDADVAKAVEADITEGMPSARRAGDKEAAQTAASEMDRNPDKFFTDNGSTPVQTYMDDVDRTMKNLGRDVIGGRAAKGVWQRIKDVNRNILRGNQAALDDLAKGGGGTGRASPALEKLNTAINGTRPGAQGKGERGIWDDTNTRLRARTNELSFAYDGISPILNNLGTVEQEALLANLVKWMKDSSSTAKLQNQPTILNAVETLRKVTKDLYNDLKANGIDVGDAGPNYFQRTLDVDMVRRNYDEFVDKFTKFYDEQWKQNDPNYVSDMAKARDAAKAYADAAILGHEGIALDGSDLNLGVARSGDPDFFKARTFTGAVSDSIDQTAAKFYQRNPFQTLAQQINRVERRIGLVRAFGKVVKENGKDVLDPTFKWREFEEAAIKEDNEGIIKEVRERYQMMFGIGGKFDPSTQAFQQAVRNLGYYSYLPFSGINSLTEPTVIAMRLNKPVSGLFQAYGKAFRSMARQIKNMPLDYKERLADNLGLAENATMRMAIHLGKIDEQGVMSSKGVSKFMFLTGNSIVSNATSNASVDIGMTALRTSLLDFEYGRDANSARMWLEELGVKKADFDRVSKWLEGQANNEARFNNVMENSPEAEIVREALRKFAREARSLPDAGTKNQYASGPIGSMLLSLQSYLYDFTDKVLGRNWRQLKTGLAGKTTFDGDVDPTQLTPQERVRLMAPMMLGMPSLIAVNYGLALMRETMYPDPEKIRRDRERTAGEINWNRFQRALTRSNTLGPYDMLYNMFTQARYEKDVAAAALGPYMGGVLELAKSVIALNEERNSANTNTAERKAARDFWNVGPKPLINMALSSLPGGKLAPVAAAGIQFGSQRSVAEGFVDTLAGPQKTERKKPKRAP</sequence>
<keyword evidence="1" id="KW-0175">Coiled coil</keyword>
<feature type="compositionally biased region" description="Basic and acidic residues" evidence="2">
    <location>
        <begin position="863"/>
        <end position="872"/>
    </location>
</feature>
<accession>A0A6J5P137</accession>
<evidence type="ECO:0000256" key="2">
    <source>
        <dbReference type="SAM" id="MobiDB-lite"/>
    </source>
</evidence>
<name>A0A6J5P137_9CAUD</name>
<proteinExistence type="predicted"/>
<protein>
    <submittedName>
        <fullName evidence="3">Uncharacterized protein</fullName>
    </submittedName>
</protein>
<organism evidence="3">
    <name type="scientific">uncultured Caudovirales phage</name>
    <dbReference type="NCBI Taxonomy" id="2100421"/>
    <lineage>
        <taxon>Viruses</taxon>
        <taxon>Duplodnaviria</taxon>
        <taxon>Heunggongvirae</taxon>
        <taxon>Uroviricota</taxon>
        <taxon>Caudoviricetes</taxon>
        <taxon>Peduoviridae</taxon>
        <taxon>Maltschvirus</taxon>
        <taxon>Maltschvirus maltsch</taxon>
    </lineage>
</organism>
<feature type="region of interest" description="Disordered" evidence="2">
    <location>
        <begin position="848"/>
        <end position="878"/>
    </location>
</feature>
<evidence type="ECO:0000256" key="1">
    <source>
        <dbReference type="SAM" id="Coils"/>
    </source>
</evidence>
<gene>
    <name evidence="3" type="ORF">UFOVP806_38</name>
</gene>
<feature type="region of interest" description="Disordered" evidence="2">
    <location>
        <begin position="672"/>
        <end position="698"/>
    </location>
</feature>
<dbReference type="EMBL" id="LR796750">
    <property type="protein sequence ID" value="CAB4163686.1"/>
    <property type="molecule type" value="Genomic_DNA"/>
</dbReference>